<evidence type="ECO:0000313" key="1">
    <source>
        <dbReference type="EMBL" id="KAJ0175174.1"/>
    </source>
</evidence>
<comment type="caution">
    <text evidence="1">The sequence shown here is derived from an EMBL/GenBank/DDBJ whole genome shotgun (WGS) entry which is preliminary data.</text>
</comment>
<protein>
    <submittedName>
        <fullName evidence="1">Uncharacterized protein</fullName>
    </submittedName>
</protein>
<keyword evidence="2" id="KW-1185">Reference proteome</keyword>
<gene>
    <name evidence="1" type="ORF">K1T71_009315</name>
</gene>
<reference evidence="1 2" key="1">
    <citation type="journal article" date="2021" name="Front. Genet.">
        <title>Chromosome-Level Genome Assembly Reveals Significant Gene Expansion in the Toll and IMD Signaling Pathways of Dendrolimus kikuchii.</title>
        <authorList>
            <person name="Zhou J."/>
            <person name="Wu P."/>
            <person name="Xiong Z."/>
            <person name="Liu N."/>
            <person name="Zhao N."/>
            <person name="Ji M."/>
            <person name="Qiu Y."/>
            <person name="Yang B."/>
        </authorList>
    </citation>
    <scope>NUCLEOTIDE SEQUENCE [LARGE SCALE GENOMIC DNA]</scope>
    <source>
        <strain evidence="1">Ann1</strain>
    </source>
</reference>
<name>A0ACC1CU30_9NEOP</name>
<proteinExistence type="predicted"/>
<organism evidence="1 2">
    <name type="scientific">Dendrolimus kikuchii</name>
    <dbReference type="NCBI Taxonomy" id="765133"/>
    <lineage>
        <taxon>Eukaryota</taxon>
        <taxon>Metazoa</taxon>
        <taxon>Ecdysozoa</taxon>
        <taxon>Arthropoda</taxon>
        <taxon>Hexapoda</taxon>
        <taxon>Insecta</taxon>
        <taxon>Pterygota</taxon>
        <taxon>Neoptera</taxon>
        <taxon>Endopterygota</taxon>
        <taxon>Lepidoptera</taxon>
        <taxon>Glossata</taxon>
        <taxon>Ditrysia</taxon>
        <taxon>Bombycoidea</taxon>
        <taxon>Lasiocampidae</taxon>
        <taxon>Dendrolimus</taxon>
    </lineage>
</organism>
<accession>A0ACC1CU30</accession>
<dbReference type="Proteomes" id="UP000824533">
    <property type="component" value="Linkage Group LG16"/>
</dbReference>
<dbReference type="EMBL" id="CM034402">
    <property type="protein sequence ID" value="KAJ0175174.1"/>
    <property type="molecule type" value="Genomic_DNA"/>
</dbReference>
<sequence>MQCIQPFCANGFPTFGQFYNYNQVLFCLSVIPYSNIYPEIIGEGEVISWVSPDGTVQFFFMPTSPYPYNPPKYYPEWNNTNKDAWYIRNYPKQLPENYWFPHFNSYDCNIHNSQYKLKFHNDGWSSTTDLHYFIPRTRPCDLYIPQKCNAITQIEIPVATNAYHYQIVCNKPCNCPRQGLKSNEEIIQCCCGNEGQVSPMAVDTKCDEPTHCVANIVHVKDALKCTSHGDTKTNSDVRCECKEEKRYSNNDKLVTTFAEQGSGCVADVSCETQCCDDPKENTVTKHKVFKLKPIKQEIWQPITPLSKKAMKSKSENLVIKSDNNTGSCSCSDNDII</sequence>
<evidence type="ECO:0000313" key="2">
    <source>
        <dbReference type="Proteomes" id="UP000824533"/>
    </source>
</evidence>